<gene>
    <name evidence="1" type="ORF">Patl1_07920</name>
</gene>
<reference evidence="2" key="1">
    <citation type="journal article" date="2023" name="G3 (Bethesda)">
        <title>Genome assembly and association tests identify interacting loci associated with vigor, precocity, and sex in interspecific pistachio rootstocks.</title>
        <authorList>
            <person name="Palmer W."/>
            <person name="Jacygrad E."/>
            <person name="Sagayaradj S."/>
            <person name="Cavanaugh K."/>
            <person name="Han R."/>
            <person name="Bertier L."/>
            <person name="Beede B."/>
            <person name="Kafkas S."/>
            <person name="Golino D."/>
            <person name="Preece J."/>
            <person name="Michelmore R."/>
        </authorList>
    </citation>
    <scope>NUCLEOTIDE SEQUENCE [LARGE SCALE GENOMIC DNA]</scope>
</reference>
<sequence>MNEEQFFGIANHSLTVVAQDAAYIKPINTTYIMITPGQTMDVLFTANQNLNHYYMASTPYVDSGIRFPNTTTTAIVQYEGNYSASSSPFFPTLPSNTDIDSAQNFTNQIKSLASKEHPINVPKNISTRIYIAVSLNRLLCVNDSCDTGTGDRQAASLNNISFATPQIDILQAYYR</sequence>
<evidence type="ECO:0000313" key="1">
    <source>
        <dbReference type="EMBL" id="KAJ0085238.1"/>
    </source>
</evidence>
<dbReference type="Proteomes" id="UP001164250">
    <property type="component" value="Chromosome 10"/>
</dbReference>
<protein>
    <submittedName>
        <fullName evidence="1">Uncharacterized protein</fullName>
    </submittedName>
</protein>
<comment type="caution">
    <text evidence="1">The sequence shown here is derived from an EMBL/GenBank/DDBJ whole genome shotgun (WGS) entry which is preliminary data.</text>
</comment>
<dbReference type="EMBL" id="CM047906">
    <property type="protein sequence ID" value="KAJ0085238.1"/>
    <property type="molecule type" value="Genomic_DNA"/>
</dbReference>
<keyword evidence="2" id="KW-1185">Reference proteome</keyword>
<evidence type="ECO:0000313" key="2">
    <source>
        <dbReference type="Proteomes" id="UP001164250"/>
    </source>
</evidence>
<proteinExistence type="predicted"/>
<accession>A0ACC1AFZ1</accession>
<organism evidence="1 2">
    <name type="scientific">Pistacia atlantica</name>
    <dbReference type="NCBI Taxonomy" id="434234"/>
    <lineage>
        <taxon>Eukaryota</taxon>
        <taxon>Viridiplantae</taxon>
        <taxon>Streptophyta</taxon>
        <taxon>Embryophyta</taxon>
        <taxon>Tracheophyta</taxon>
        <taxon>Spermatophyta</taxon>
        <taxon>Magnoliopsida</taxon>
        <taxon>eudicotyledons</taxon>
        <taxon>Gunneridae</taxon>
        <taxon>Pentapetalae</taxon>
        <taxon>rosids</taxon>
        <taxon>malvids</taxon>
        <taxon>Sapindales</taxon>
        <taxon>Anacardiaceae</taxon>
        <taxon>Pistacia</taxon>
    </lineage>
</organism>
<name>A0ACC1AFZ1_9ROSI</name>